<evidence type="ECO:0000256" key="3">
    <source>
        <dbReference type="SAM" id="Coils"/>
    </source>
</evidence>
<feature type="compositionally biased region" description="Acidic residues" evidence="4">
    <location>
        <begin position="243"/>
        <end position="258"/>
    </location>
</feature>
<dbReference type="InterPro" id="IPR037231">
    <property type="entry name" value="NAP-like_sf"/>
</dbReference>
<gene>
    <name evidence="5" type="ORF">Micbo1qcDRAFT_232596</name>
</gene>
<keyword evidence="6" id="KW-1185">Reference proteome</keyword>
<feature type="compositionally biased region" description="Basic and acidic residues" evidence="4">
    <location>
        <begin position="226"/>
        <end position="242"/>
    </location>
</feature>
<proteinExistence type="inferred from homology"/>
<dbReference type="AlphaFoldDB" id="A0A136J714"/>
<organism evidence="5 6">
    <name type="scientific">Microdochium bolleyi</name>
    <dbReference type="NCBI Taxonomy" id="196109"/>
    <lineage>
        <taxon>Eukaryota</taxon>
        <taxon>Fungi</taxon>
        <taxon>Dikarya</taxon>
        <taxon>Ascomycota</taxon>
        <taxon>Pezizomycotina</taxon>
        <taxon>Sordariomycetes</taxon>
        <taxon>Xylariomycetidae</taxon>
        <taxon>Xylariales</taxon>
        <taxon>Microdochiaceae</taxon>
        <taxon>Microdochium</taxon>
    </lineage>
</organism>
<evidence type="ECO:0000256" key="2">
    <source>
        <dbReference type="RuleBase" id="RU003876"/>
    </source>
</evidence>
<protein>
    <recommendedName>
        <fullName evidence="7">Nucleosome assembly protein</fullName>
    </recommendedName>
</protein>
<dbReference type="InParanoid" id="A0A136J714"/>
<sequence>MVDAKMDEAQECPITFEELQDLEHEFEEAENEIMRQQIALTKSLYEKRAKTIAQIPNFWPLVLEQAPQEIDQYIQPTDSQVLSDHLTNISVEHFEVDKDPRSMILKFEFSDNEYFEDKVLEKKFWHRQASGGWAGLVSEPVAIKWKDGKDLTGGLLDLVVKVWKEEKNDPKASKDSTPKKEADYTALEKQLKEKIENTGMGGASFFSFFGYRGFHITPEESVAAIKKADTERKERAAGKKTDDEEEEDEDDDEEDPLALEIFADGDELAVAIAEDLYPSAIKYYIQAQEMDGLSELDFEEMDEDEDDEDDE</sequence>
<feature type="region of interest" description="Disordered" evidence="4">
    <location>
        <begin position="225"/>
        <end position="258"/>
    </location>
</feature>
<evidence type="ECO:0000256" key="1">
    <source>
        <dbReference type="ARBA" id="ARBA00009947"/>
    </source>
</evidence>
<comment type="similarity">
    <text evidence="1 2">Belongs to the nucleosome assembly protein (NAP) family.</text>
</comment>
<evidence type="ECO:0008006" key="7">
    <source>
        <dbReference type="Google" id="ProtNLM"/>
    </source>
</evidence>
<evidence type="ECO:0000313" key="6">
    <source>
        <dbReference type="Proteomes" id="UP000070501"/>
    </source>
</evidence>
<dbReference type="GO" id="GO:0006334">
    <property type="term" value="P:nucleosome assembly"/>
    <property type="evidence" value="ECO:0007669"/>
    <property type="project" value="InterPro"/>
</dbReference>
<dbReference type="OrthoDB" id="19419at2759"/>
<evidence type="ECO:0000256" key="4">
    <source>
        <dbReference type="SAM" id="MobiDB-lite"/>
    </source>
</evidence>
<dbReference type="STRING" id="196109.A0A136J714"/>
<dbReference type="Proteomes" id="UP000070501">
    <property type="component" value="Unassembled WGS sequence"/>
</dbReference>
<dbReference type="PANTHER" id="PTHR11875">
    <property type="entry name" value="TESTIS-SPECIFIC Y-ENCODED PROTEIN"/>
    <property type="match status" value="1"/>
</dbReference>
<feature type="coiled-coil region" evidence="3">
    <location>
        <begin position="12"/>
        <end position="39"/>
    </location>
</feature>
<dbReference type="SUPFAM" id="SSF143113">
    <property type="entry name" value="NAP-like"/>
    <property type="match status" value="1"/>
</dbReference>
<dbReference type="GO" id="GO:0005634">
    <property type="term" value="C:nucleus"/>
    <property type="evidence" value="ECO:0007669"/>
    <property type="project" value="InterPro"/>
</dbReference>
<keyword evidence="3" id="KW-0175">Coiled coil</keyword>
<dbReference type="InterPro" id="IPR002164">
    <property type="entry name" value="NAP_family"/>
</dbReference>
<dbReference type="FunCoup" id="A0A136J714">
    <property type="interactions" value="560"/>
</dbReference>
<dbReference type="Gene3D" id="3.30.1120.90">
    <property type="entry name" value="Nucleosome assembly protein"/>
    <property type="match status" value="1"/>
</dbReference>
<dbReference type="Pfam" id="PF00956">
    <property type="entry name" value="NAP"/>
    <property type="match status" value="1"/>
</dbReference>
<name>A0A136J714_9PEZI</name>
<reference evidence="6" key="1">
    <citation type="submission" date="2016-02" db="EMBL/GenBank/DDBJ databases">
        <title>Draft genome sequence of Microdochium bolleyi, a fungal endophyte of beachgrass.</title>
        <authorList>
            <consortium name="DOE Joint Genome Institute"/>
            <person name="David A.S."/>
            <person name="May G."/>
            <person name="Haridas S."/>
            <person name="Lim J."/>
            <person name="Wang M."/>
            <person name="Labutti K."/>
            <person name="Lipzen A."/>
            <person name="Barry K."/>
            <person name="Grigoriev I.V."/>
        </authorList>
    </citation>
    <scope>NUCLEOTIDE SEQUENCE [LARGE SCALE GENOMIC DNA]</scope>
    <source>
        <strain evidence="6">J235TASD1</strain>
    </source>
</reference>
<evidence type="ECO:0000313" key="5">
    <source>
        <dbReference type="EMBL" id="KXJ92927.1"/>
    </source>
</evidence>
<dbReference type="EMBL" id="KQ964248">
    <property type="protein sequence ID" value="KXJ92927.1"/>
    <property type="molecule type" value="Genomic_DNA"/>
</dbReference>
<accession>A0A136J714</accession>